<gene>
    <name evidence="1" type="ORF">SMAX5B_003664</name>
</gene>
<protein>
    <submittedName>
        <fullName evidence="1">Uncharacterized protein</fullName>
    </submittedName>
</protein>
<sequence length="65" mass="7087">MASSVSKRLNFLGPRKTTCVKQELGNRGSPCQVNQEHLMKGLLLSVCWAASAVRCKPKGLIKGFL</sequence>
<proteinExistence type="predicted"/>
<name>A0A2U9CHR4_SCOMX</name>
<dbReference type="AlphaFoldDB" id="A0A2U9CHR4"/>
<dbReference type="EMBL" id="CP026258">
    <property type="protein sequence ID" value="AWP15279.1"/>
    <property type="molecule type" value="Genomic_DNA"/>
</dbReference>
<keyword evidence="2" id="KW-1185">Reference proteome</keyword>
<evidence type="ECO:0000313" key="1">
    <source>
        <dbReference type="EMBL" id="AWP15279.1"/>
    </source>
</evidence>
<organism evidence="1 2">
    <name type="scientific">Scophthalmus maximus</name>
    <name type="common">Turbot</name>
    <name type="synonym">Psetta maxima</name>
    <dbReference type="NCBI Taxonomy" id="52904"/>
    <lineage>
        <taxon>Eukaryota</taxon>
        <taxon>Metazoa</taxon>
        <taxon>Chordata</taxon>
        <taxon>Craniata</taxon>
        <taxon>Vertebrata</taxon>
        <taxon>Euteleostomi</taxon>
        <taxon>Actinopterygii</taxon>
        <taxon>Neopterygii</taxon>
        <taxon>Teleostei</taxon>
        <taxon>Neoteleostei</taxon>
        <taxon>Acanthomorphata</taxon>
        <taxon>Carangaria</taxon>
        <taxon>Pleuronectiformes</taxon>
        <taxon>Pleuronectoidei</taxon>
        <taxon>Scophthalmidae</taxon>
        <taxon>Scophthalmus</taxon>
    </lineage>
</organism>
<dbReference type="Proteomes" id="UP000246464">
    <property type="component" value="Chromosome 16"/>
</dbReference>
<reference evidence="1 2" key="1">
    <citation type="submission" date="2017-12" db="EMBL/GenBank/DDBJ databases">
        <title>Integrating genomic resources of turbot (Scophthalmus maximus) in depth evaluation of genetic and physical mapping variation across individuals.</title>
        <authorList>
            <person name="Martinez P."/>
        </authorList>
    </citation>
    <scope>NUCLEOTIDE SEQUENCE [LARGE SCALE GENOMIC DNA]</scope>
</reference>
<evidence type="ECO:0000313" key="2">
    <source>
        <dbReference type="Proteomes" id="UP000246464"/>
    </source>
</evidence>
<accession>A0A2U9CHR4</accession>